<dbReference type="Pfam" id="PF18295">
    <property type="entry name" value="Pdase_M17_N2"/>
    <property type="match status" value="1"/>
</dbReference>
<dbReference type="AlphaFoldDB" id="A0A8T0ELA4"/>
<dbReference type="PRINTS" id="PR00481">
    <property type="entry name" value="LAMNOPPTDASE"/>
</dbReference>
<evidence type="ECO:0000259" key="5">
    <source>
        <dbReference type="PROSITE" id="PS00631"/>
    </source>
</evidence>
<dbReference type="InterPro" id="IPR041417">
    <property type="entry name" value="NPEPL1_N"/>
</dbReference>
<dbReference type="GO" id="GO:0070006">
    <property type="term" value="F:metalloaminopeptidase activity"/>
    <property type="evidence" value="ECO:0007669"/>
    <property type="project" value="InterPro"/>
</dbReference>
<sequence length="507" mass="55313">MVEVTVKFSNKLAPSDPLKNGVLIIGQRQHLITVPFEEVFMKFGTRVTKELYDSAMDQIKGCHLDLVPLYMKYANLAKINAKCSRHNTPSHCHILSKFIKCHSTGKDEYIVVVCEYKYLLASACAVARSYPVYSKKSVSSSYTVTVEFIVCDSNNSSKHLPLTDADINCLQAAGDAVRTAGRIVDTPCNEMHTDLFLEEIYKIGDALNIRPEVIRGEELRKRGFGGLSAVGRAAEHPPALAILSHTVRGAKETIAWVGKGIVYDTGGLFIKARFSMPGMKRDCGGAAGILGAFYLAVKMGFKENLHAIFCLAENAIGPLATRPDDIIKLYSGKTVEVNNTDAEGRLVLGDGVAYAKKDLQATIIIDMATLTGAQGVATGRYHAALLTNNEEYERKAILAGKLSGDLIHPMPFVPELHFCEFNSSYADMKNSVSDSSCGAVSCAGLFIGSHLGFDYDGKWLHIDMAKPCYQGDRATGYGVALLNTLFAYASQNPMLLKLANYMKEESQ</sequence>
<dbReference type="GO" id="GO:0030145">
    <property type="term" value="F:manganese ion binding"/>
    <property type="evidence" value="ECO:0007669"/>
    <property type="project" value="InterPro"/>
</dbReference>
<dbReference type="Gene3D" id="3.40.630.10">
    <property type="entry name" value="Zn peptidases"/>
    <property type="match status" value="1"/>
</dbReference>
<dbReference type="EMBL" id="JABXBU010002227">
    <property type="protein sequence ID" value="KAF8774760.1"/>
    <property type="molecule type" value="Genomic_DNA"/>
</dbReference>
<comment type="similarity">
    <text evidence="1">Belongs to the peptidase M17 family.</text>
</comment>
<dbReference type="Gene3D" id="3.40.50.10590">
    <property type="entry name" value="Zn-dependent exopeptidases"/>
    <property type="match status" value="1"/>
</dbReference>
<comment type="caution">
    <text evidence="6">The sequence shown here is derived from an EMBL/GenBank/DDBJ whole genome shotgun (WGS) entry which is preliminary data.</text>
</comment>
<reference evidence="6" key="2">
    <citation type="submission" date="2020-06" db="EMBL/GenBank/DDBJ databases">
        <authorList>
            <person name="Sheffer M."/>
        </authorList>
    </citation>
    <scope>NUCLEOTIDE SEQUENCE</scope>
</reference>
<dbReference type="InterPro" id="IPR011356">
    <property type="entry name" value="Leucine_aapep/pepB"/>
</dbReference>
<keyword evidence="2 6" id="KW-0031">Aminopeptidase</keyword>
<evidence type="ECO:0000256" key="4">
    <source>
        <dbReference type="ARBA" id="ARBA00022801"/>
    </source>
</evidence>
<reference evidence="6" key="1">
    <citation type="journal article" date="2020" name="bioRxiv">
        <title>Chromosome-level reference genome of the European wasp spider Argiope bruennichi: a resource for studies on range expansion and evolutionary adaptation.</title>
        <authorList>
            <person name="Sheffer M.M."/>
            <person name="Hoppe A."/>
            <person name="Krehenwinkel H."/>
            <person name="Uhl G."/>
            <person name="Kuss A.W."/>
            <person name="Jensen L."/>
            <person name="Jensen C."/>
            <person name="Gillespie R.G."/>
            <person name="Hoff K.J."/>
            <person name="Prost S."/>
        </authorList>
    </citation>
    <scope>NUCLEOTIDE SEQUENCE</scope>
</reference>
<dbReference type="PANTHER" id="PTHR11963:SF4">
    <property type="entry name" value="AMINOPEPTIDASE NPEPL1-RELATED"/>
    <property type="match status" value="1"/>
</dbReference>
<keyword evidence="3" id="KW-0645">Protease</keyword>
<protein>
    <submittedName>
        <fullName evidence="6">Putative aminopeptidase NPEPL1 like protein</fullName>
    </submittedName>
</protein>
<dbReference type="CDD" id="cd00433">
    <property type="entry name" value="Peptidase_M17"/>
    <property type="match status" value="1"/>
</dbReference>
<dbReference type="SUPFAM" id="SSF53187">
    <property type="entry name" value="Zn-dependent exopeptidases"/>
    <property type="match status" value="1"/>
</dbReference>
<dbReference type="InterPro" id="IPR000819">
    <property type="entry name" value="Peptidase_M17_C"/>
</dbReference>
<dbReference type="GO" id="GO:0005737">
    <property type="term" value="C:cytoplasm"/>
    <property type="evidence" value="ECO:0007669"/>
    <property type="project" value="InterPro"/>
</dbReference>
<name>A0A8T0ELA4_ARGBR</name>
<dbReference type="Proteomes" id="UP000807504">
    <property type="component" value="Unassembled WGS sequence"/>
</dbReference>
<dbReference type="PANTHER" id="PTHR11963">
    <property type="entry name" value="LEUCINE AMINOPEPTIDASE-RELATED"/>
    <property type="match status" value="1"/>
</dbReference>
<accession>A0A8T0ELA4</accession>
<keyword evidence="7" id="KW-1185">Reference proteome</keyword>
<evidence type="ECO:0000313" key="7">
    <source>
        <dbReference type="Proteomes" id="UP000807504"/>
    </source>
</evidence>
<proteinExistence type="inferred from homology"/>
<dbReference type="Pfam" id="PF00883">
    <property type="entry name" value="Peptidase_M17"/>
    <property type="match status" value="1"/>
</dbReference>
<organism evidence="6 7">
    <name type="scientific">Argiope bruennichi</name>
    <name type="common">Wasp spider</name>
    <name type="synonym">Aranea bruennichi</name>
    <dbReference type="NCBI Taxonomy" id="94029"/>
    <lineage>
        <taxon>Eukaryota</taxon>
        <taxon>Metazoa</taxon>
        <taxon>Ecdysozoa</taxon>
        <taxon>Arthropoda</taxon>
        <taxon>Chelicerata</taxon>
        <taxon>Arachnida</taxon>
        <taxon>Araneae</taxon>
        <taxon>Araneomorphae</taxon>
        <taxon>Entelegynae</taxon>
        <taxon>Araneoidea</taxon>
        <taxon>Araneidae</taxon>
        <taxon>Argiope</taxon>
    </lineage>
</organism>
<evidence type="ECO:0000256" key="2">
    <source>
        <dbReference type="ARBA" id="ARBA00022438"/>
    </source>
</evidence>
<dbReference type="GO" id="GO:0006508">
    <property type="term" value="P:proteolysis"/>
    <property type="evidence" value="ECO:0007669"/>
    <property type="project" value="UniProtKB-KW"/>
</dbReference>
<evidence type="ECO:0000256" key="3">
    <source>
        <dbReference type="ARBA" id="ARBA00022670"/>
    </source>
</evidence>
<keyword evidence="4" id="KW-0378">Hydrolase</keyword>
<evidence type="ECO:0000313" key="6">
    <source>
        <dbReference type="EMBL" id="KAF8774760.1"/>
    </source>
</evidence>
<gene>
    <name evidence="6" type="ORF">HNY73_017277</name>
</gene>
<dbReference type="PROSITE" id="PS00631">
    <property type="entry name" value="CYTOSOL_AP"/>
    <property type="match status" value="1"/>
</dbReference>
<evidence type="ECO:0000256" key="1">
    <source>
        <dbReference type="ARBA" id="ARBA00009528"/>
    </source>
</evidence>
<feature type="domain" description="Cytosol aminopeptidase" evidence="5">
    <location>
        <begin position="339"/>
        <end position="346"/>
    </location>
</feature>